<gene>
    <name evidence="1" type="ORF">ABIE13_000149</name>
</gene>
<comment type="caution">
    <text evidence="1">The sequence shown here is derived from an EMBL/GenBank/DDBJ whole genome shotgun (WGS) entry which is preliminary data.</text>
</comment>
<dbReference type="EMBL" id="JBEPSH010000001">
    <property type="protein sequence ID" value="MET4575052.1"/>
    <property type="molecule type" value="Genomic_DNA"/>
</dbReference>
<protein>
    <submittedName>
        <fullName evidence="1">Uncharacterized protein</fullName>
    </submittedName>
</protein>
<organism evidence="1 2">
    <name type="scientific">Ottowia thiooxydans</name>
    <dbReference type="NCBI Taxonomy" id="219182"/>
    <lineage>
        <taxon>Bacteria</taxon>
        <taxon>Pseudomonadati</taxon>
        <taxon>Pseudomonadota</taxon>
        <taxon>Betaproteobacteria</taxon>
        <taxon>Burkholderiales</taxon>
        <taxon>Comamonadaceae</taxon>
        <taxon>Ottowia</taxon>
    </lineage>
</organism>
<evidence type="ECO:0000313" key="1">
    <source>
        <dbReference type="EMBL" id="MET4575052.1"/>
    </source>
</evidence>
<name>A0ABV2Q371_9BURK</name>
<proteinExistence type="predicted"/>
<dbReference type="Proteomes" id="UP001549320">
    <property type="component" value="Unassembled WGS sequence"/>
</dbReference>
<reference evidence="1 2" key="1">
    <citation type="submission" date="2024-06" db="EMBL/GenBank/DDBJ databases">
        <title>Sorghum-associated microbial communities from plants grown in Nebraska, USA.</title>
        <authorList>
            <person name="Schachtman D."/>
        </authorList>
    </citation>
    <scope>NUCLEOTIDE SEQUENCE [LARGE SCALE GENOMIC DNA]</scope>
    <source>
        <strain evidence="1 2">2709</strain>
    </source>
</reference>
<sequence length="74" mass="8043">MRYAAINDVHGIDPAFGGIQGASNLGQHATTDSAVCDQIVNAGRRKFRQKLTLLIQHARNVSEHPQSPRHLSAV</sequence>
<accession>A0ABV2Q371</accession>
<keyword evidence="2" id="KW-1185">Reference proteome</keyword>
<evidence type="ECO:0000313" key="2">
    <source>
        <dbReference type="Proteomes" id="UP001549320"/>
    </source>
</evidence>